<keyword evidence="2" id="KW-1185">Reference proteome</keyword>
<name>A0A0M3AMU6_9SPHN</name>
<dbReference type="PATRIC" id="fig|56193.3.peg.3549"/>
<evidence type="ECO:0000313" key="1">
    <source>
        <dbReference type="EMBL" id="KKW91253.1"/>
    </source>
</evidence>
<dbReference type="STRING" id="56193.YP76_16945"/>
<reference evidence="1 2" key="1">
    <citation type="submission" date="2015-04" db="EMBL/GenBank/DDBJ databases">
        <title>Genome sequence of aromatic hydrocarbons-degrading Sphingobium chungbukense DJ77.</title>
        <authorList>
            <person name="Kim Y.-C."/>
            <person name="Chae J.-C."/>
        </authorList>
    </citation>
    <scope>NUCLEOTIDE SEQUENCE [LARGE SCALE GENOMIC DNA]</scope>
    <source>
        <strain evidence="1 2">DJ77</strain>
    </source>
</reference>
<gene>
    <name evidence="1" type="ORF">YP76_16945</name>
</gene>
<dbReference type="EMBL" id="LBIC01000007">
    <property type="protein sequence ID" value="KKW91253.1"/>
    <property type="molecule type" value="Genomic_DNA"/>
</dbReference>
<dbReference type="AlphaFoldDB" id="A0A0M3AMU6"/>
<accession>A0A0M3AMU6</accession>
<proteinExistence type="predicted"/>
<organism evidence="1 2">
    <name type="scientific">Sphingobium chungbukense</name>
    <dbReference type="NCBI Taxonomy" id="56193"/>
    <lineage>
        <taxon>Bacteria</taxon>
        <taxon>Pseudomonadati</taxon>
        <taxon>Pseudomonadota</taxon>
        <taxon>Alphaproteobacteria</taxon>
        <taxon>Sphingomonadales</taxon>
        <taxon>Sphingomonadaceae</taxon>
        <taxon>Sphingobium</taxon>
    </lineage>
</organism>
<protein>
    <submittedName>
        <fullName evidence="1">Uncharacterized protein</fullName>
    </submittedName>
</protein>
<comment type="caution">
    <text evidence="1">The sequence shown here is derived from an EMBL/GenBank/DDBJ whole genome shotgun (WGS) entry which is preliminary data.</text>
</comment>
<dbReference type="Proteomes" id="UP000033874">
    <property type="component" value="Unassembled WGS sequence"/>
</dbReference>
<evidence type="ECO:0000313" key="2">
    <source>
        <dbReference type="Proteomes" id="UP000033874"/>
    </source>
</evidence>
<dbReference type="RefSeq" id="WP_046764768.1">
    <property type="nucleotide sequence ID" value="NZ_LBIC01000007.1"/>
</dbReference>
<sequence length="81" mass="8702">MATMQPFSAKLFHSLLIQCIAEERSPTDAEIDSVASKIWQDSHGATTGQDWLDVARGSDAHVQMINAARMAFGCHEGAVAA</sequence>